<evidence type="ECO:0000313" key="2">
    <source>
        <dbReference type="EMBL" id="KOX72685.1"/>
    </source>
</evidence>
<feature type="region of interest" description="Disordered" evidence="1">
    <location>
        <begin position="66"/>
        <end position="86"/>
    </location>
</feature>
<dbReference type="AlphaFoldDB" id="A0A0M8ZWS0"/>
<protein>
    <submittedName>
        <fullName evidence="2">Uncharacterized protein</fullName>
    </submittedName>
</protein>
<gene>
    <name evidence="2" type="ORF">WN51_01250</name>
</gene>
<proteinExistence type="predicted"/>
<reference evidence="2 3" key="1">
    <citation type="submission" date="2015-07" db="EMBL/GenBank/DDBJ databases">
        <title>The genome of Melipona quadrifasciata.</title>
        <authorList>
            <person name="Pan H."/>
            <person name="Kapheim K."/>
        </authorList>
    </citation>
    <scope>NUCLEOTIDE SEQUENCE [LARGE SCALE GENOMIC DNA]</scope>
    <source>
        <strain evidence="2">0111107301</strain>
        <tissue evidence="2">Whole body</tissue>
    </source>
</reference>
<name>A0A0M8ZWS0_9HYME</name>
<organism evidence="2 3">
    <name type="scientific">Melipona quadrifasciata</name>
    <dbReference type="NCBI Taxonomy" id="166423"/>
    <lineage>
        <taxon>Eukaryota</taxon>
        <taxon>Metazoa</taxon>
        <taxon>Ecdysozoa</taxon>
        <taxon>Arthropoda</taxon>
        <taxon>Hexapoda</taxon>
        <taxon>Insecta</taxon>
        <taxon>Pterygota</taxon>
        <taxon>Neoptera</taxon>
        <taxon>Endopterygota</taxon>
        <taxon>Hymenoptera</taxon>
        <taxon>Apocrita</taxon>
        <taxon>Aculeata</taxon>
        <taxon>Apoidea</taxon>
        <taxon>Anthophila</taxon>
        <taxon>Apidae</taxon>
        <taxon>Melipona</taxon>
    </lineage>
</organism>
<dbReference type="EMBL" id="KQ435813">
    <property type="protein sequence ID" value="KOX72685.1"/>
    <property type="molecule type" value="Genomic_DNA"/>
</dbReference>
<sequence length="86" mass="9805">MEAADESTERFRRRADFREISNLKQHETQTCSSCTQTADNLNSDEIFPRNFSAEFSAVIILQNKTQQRREAGSQTFAPSSSRANED</sequence>
<feature type="compositionally biased region" description="Polar residues" evidence="1">
    <location>
        <begin position="72"/>
        <end position="86"/>
    </location>
</feature>
<accession>A0A0M8ZWS0</accession>
<keyword evidence="3" id="KW-1185">Reference proteome</keyword>
<evidence type="ECO:0000313" key="3">
    <source>
        <dbReference type="Proteomes" id="UP000053105"/>
    </source>
</evidence>
<evidence type="ECO:0000256" key="1">
    <source>
        <dbReference type="SAM" id="MobiDB-lite"/>
    </source>
</evidence>
<dbReference type="Proteomes" id="UP000053105">
    <property type="component" value="Unassembled WGS sequence"/>
</dbReference>